<comment type="subcellular location">
    <subcellularLocation>
        <location evidence="1">Nucleus</location>
    </subcellularLocation>
</comment>
<dbReference type="EMBL" id="LR788235">
    <property type="protein sequence ID" value="CAB3264097.1"/>
    <property type="molecule type" value="mRNA"/>
</dbReference>
<dbReference type="Gene3D" id="1.10.10.60">
    <property type="entry name" value="Homeodomain-like"/>
    <property type="match status" value="3"/>
</dbReference>
<evidence type="ECO:0000256" key="2">
    <source>
        <dbReference type="ARBA" id="ARBA00022737"/>
    </source>
</evidence>
<dbReference type="Pfam" id="PF13921">
    <property type="entry name" value="Myb_DNA-bind_6"/>
    <property type="match status" value="1"/>
</dbReference>
<evidence type="ECO:0000256" key="3">
    <source>
        <dbReference type="ARBA" id="ARBA00023015"/>
    </source>
</evidence>
<dbReference type="AlphaFoldDB" id="A0A6F9DKY4"/>
<sequence>MLTVVRPSQYELNRDVMDSLRHQQHDVIGRTQLYRMDSVTSNPASSEDSCSSNCDHDYDVKTPHIFTSTQGIIGSGQSKRITKSRWSPEEDEKLKGLVDQHGIEDFQKIASFFEDRSDIQCLQRWQKVLSPDLIKGPWTKEEDDLVVELVKKYGPKKWSLISKHLKGRIGKQCRERWHNHLNPDIKKCAWSEDEDRVIFEAHKRLGNRWAEIAKLLPGRTDNAIKNHWNSTMKRKVENEGYLSGPIPQYVMERLGSLSRHPVLPQWDPQAQYSNVVDHFRIYAPPSMDLTNQNASFMLSKDHDYSQIRSEGEDYQLVDISGAQSLSPFKGMNIIRLPDIKDASSWSQAKDLAQESNNVVTPIKFTNMKTGRTDIRLTGRNLATLARSTNSNTLIPITSPAASKFLSPPTILKRKRHPRKQSNPRPGVTHSNQISVHTNPANKCTASRKLLMTEEKPPLTNDDITDALIDEIIGSTNCGTIGTCASQLPPVSTQLNMVNALHFMISK</sequence>
<dbReference type="GO" id="GO:0000981">
    <property type="term" value="F:DNA-binding transcription factor activity, RNA polymerase II-specific"/>
    <property type="evidence" value="ECO:0007669"/>
    <property type="project" value="TreeGrafter"/>
</dbReference>
<dbReference type="Pfam" id="PF00249">
    <property type="entry name" value="Myb_DNA-binding"/>
    <property type="match status" value="1"/>
</dbReference>
<feature type="domain" description="HTH myb-type" evidence="9">
    <location>
        <begin position="78"/>
        <end position="129"/>
    </location>
</feature>
<dbReference type="SMART" id="SM00717">
    <property type="entry name" value="SANT"/>
    <property type="match status" value="3"/>
</dbReference>
<keyword evidence="4" id="KW-0238">DNA-binding</keyword>
<protein>
    <submittedName>
        <fullName evidence="10">Myb-related protein B-like</fullName>
    </submittedName>
</protein>
<evidence type="ECO:0000259" key="8">
    <source>
        <dbReference type="PROSITE" id="PS50090"/>
    </source>
</evidence>
<dbReference type="InterPro" id="IPR001005">
    <property type="entry name" value="SANT/Myb"/>
</dbReference>
<dbReference type="FunFam" id="1.10.10.60:FF:000016">
    <property type="entry name" value="Transcriptional activator Myb isoform A"/>
    <property type="match status" value="1"/>
</dbReference>
<feature type="domain" description="Myb-like" evidence="8">
    <location>
        <begin position="78"/>
        <end position="129"/>
    </location>
</feature>
<dbReference type="PANTHER" id="PTHR45614:SF25">
    <property type="entry name" value="MYB PROTEIN"/>
    <property type="match status" value="1"/>
</dbReference>
<evidence type="ECO:0000256" key="7">
    <source>
        <dbReference type="SAM" id="MobiDB-lite"/>
    </source>
</evidence>
<feature type="compositionally biased region" description="Basic residues" evidence="7">
    <location>
        <begin position="411"/>
        <end position="421"/>
    </location>
</feature>
<organism evidence="10">
    <name type="scientific">Phallusia mammillata</name>
    <dbReference type="NCBI Taxonomy" id="59560"/>
    <lineage>
        <taxon>Eukaryota</taxon>
        <taxon>Metazoa</taxon>
        <taxon>Chordata</taxon>
        <taxon>Tunicata</taxon>
        <taxon>Ascidiacea</taxon>
        <taxon>Phlebobranchia</taxon>
        <taxon>Ascidiidae</taxon>
        <taxon>Phallusia</taxon>
    </lineage>
</organism>
<proteinExistence type="evidence at transcript level"/>
<dbReference type="SUPFAM" id="SSF46689">
    <property type="entry name" value="Homeodomain-like"/>
    <property type="match status" value="2"/>
</dbReference>
<keyword evidence="3" id="KW-0805">Transcription regulation</keyword>
<evidence type="ECO:0000256" key="5">
    <source>
        <dbReference type="ARBA" id="ARBA00023163"/>
    </source>
</evidence>
<evidence type="ECO:0000256" key="1">
    <source>
        <dbReference type="ARBA" id="ARBA00004123"/>
    </source>
</evidence>
<evidence type="ECO:0000256" key="6">
    <source>
        <dbReference type="ARBA" id="ARBA00023242"/>
    </source>
</evidence>
<feature type="domain" description="HTH myb-type" evidence="9">
    <location>
        <begin position="130"/>
        <end position="185"/>
    </location>
</feature>
<gene>
    <name evidence="10" type="primary">Mybl2-001</name>
</gene>
<keyword evidence="2" id="KW-0677">Repeat</keyword>
<evidence type="ECO:0000256" key="4">
    <source>
        <dbReference type="ARBA" id="ARBA00023125"/>
    </source>
</evidence>
<feature type="region of interest" description="Disordered" evidence="7">
    <location>
        <begin position="406"/>
        <end position="434"/>
    </location>
</feature>
<name>A0A6F9DKY4_9ASCI</name>
<dbReference type="PROSITE" id="PS50090">
    <property type="entry name" value="MYB_LIKE"/>
    <property type="match status" value="3"/>
</dbReference>
<dbReference type="CDD" id="cd00167">
    <property type="entry name" value="SANT"/>
    <property type="match status" value="3"/>
</dbReference>
<feature type="domain" description="Myb-like" evidence="8">
    <location>
        <begin position="182"/>
        <end position="232"/>
    </location>
</feature>
<feature type="compositionally biased region" description="Polar residues" evidence="7">
    <location>
        <begin position="422"/>
        <end position="434"/>
    </location>
</feature>
<evidence type="ECO:0000259" key="9">
    <source>
        <dbReference type="PROSITE" id="PS51294"/>
    </source>
</evidence>
<dbReference type="InterPro" id="IPR050560">
    <property type="entry name" value="MYB_TF"/>
</dbReference>
<dbReference type="InterPro" id="IPR009057">
    <property type="entry name" value="Homeodomain-like_sf"/>
</dbReference>
<dbReference type="GO" id="GO:0000978">
    <property type="term" value="F:RNA polymerase II cis-regulatory region sequence-specific DNA binding"/>
    <property type="evidence" value="ECO:0007669"/>
    <property type="project" value="TreeGrafter"/>
</dbReference>
<dbReference type="GO" id="GO:0005634">
    <property type="term" value="C:nucleus"/>
    <property type="evidence" value="ECO:0007669"/>
    <property type="project" value="UniProtKB-SubCell"/>
</dbReference>
<feature type="domain" description="HTH myb-type" evidence="9">
    <location>
        <begin position="186"/>
        <end position="236"/>
    </location>
</feature>
<keyword evidence="5" id="KW-0804">Transcription</keyword>
<accession>A0A6F9DKY4</accession>
<dbReference type="FunFam" id="1.10.10.60:FF:000010">
    <property type="entry name" value="Transcriptional activator Myb isoform A"/>
    <property type="match status" value="1"/>
</dbReference>
<dbReference type="PROSITE" id="PS51294">
    <property type="entry name" value="HTH_MYB"/>
    <property type="match status" value="3"/>
</dbReference>
<reference evidence="10" key="1">
    <citation type="submission" date="2020-04" db="EMBL/GenBank/DDBJ databases">
        <authorList>
            <person name="Neveu A P."/>
        </authorList>
    </citation>
    <scope>NUCLEOTIDE SEQUENCE</scope>
    <source>
        <tissue evidence="10">Whole embryo</tissue>
    </source>
</reference>
<evidence type="ECO:0000313" key="10">
    <source>
        <dbReference type="EMBL" id="CAB3264097.1"/>
    </source>
</evidence>
<feature type="domain" description="Myb-like" evidence="8">
    <location>
        <begin position="130"/>
        <end position="181"/>
    </location>
</feature>
<dbReference type="InterPro" id="IPR017930">
    <property type="entry name" value="Myb_dom"/>
</dbReference>
<keyword evidence="6" id="KW-0539">Nucleus</keyword>
<dbReference type="PANTHER" id="PTHR45614">
    <property type="entry name" value="MYB PROTEIN-RELATED"/>
    <property type="match status" value="1"/>
</dbReference>